<dbReference type="EMBL" id="JAESVP010000006">
    <property type="protein sequence ID" value="MBL4929003.1"/>
    <property type="molecule type" value="Genomic_DNA"/>
</dbReference>
<accession>A0A8J7MV17</accession>
<name>A0A8J7MV17_9RHOB</name>
<dbReference type="InterPro" id="IPR011013">
    <property type="entry name" value="Gal_mutarotase_sf_dom"/>
</dbReference>
<dbReference type="Gene3D" id="2.70.98.10">
    <property type="match status" value="1"/>
</dbReference>
<dbReference type="GO" id="GO:0006006">
    <property type="term" value="P:glucose metabolic process"/>
    <property type="evidence" value="ECO:0007669"/>
    <property type="project" value="TreeGrafter"/>
</dbReference>
<feature type="binding site" evidence="8">
    <location>
        <begin position="174"/>
        <end position="176"/>
    </location>
    <ligand>
        <name>beta-D-galactose</name>
        <dbReference type="ChEBI" id="CHEBI:27667"/>
    </ligand>
</feature>
<evidence type="ECO:0000256" key="3">
    <source>
        <dbReference type="ARBA" id="ARBA00023235"/>
    </source>
</evidence>
<dbReference type="UniPathway" id="UPA00242"/>
<evidence type="ECO:0000313" key="10">
    <source>
        <dbReference type="Proteomes" id="UP000619033"/>
    </source>
</evidence>
<dbReference type="CDD" id="cd09019">
    <property type="entry name" value="galactose_mutarotase_like"/>
    <property type="match status" value="1"/>
</dbReference>
<dbReference type="NCBIfam" id="NF008277">
    <property type="entry name" value="PRK11055.1"/>
    <property type="match status" value="1"/>
</dbReference>
<dbReference type="PANTHER" id="PTHR10091:SF0">
    <property type="entry name" value="GALACTOSE MUTAROTASE"/>
    <property type="match status" value="1"/>
</dbReference>
<keyword evidence="10" id="KW-1185">Reference proteome</keyword>
<feature type="binding site" evidence="7">
    <location>
        <position position="237"/>
    </location>
    <ligand>
        <name>beta-D-galactose</name>
        <dbReference type="ChEBI" id="CHEBI:27667"/>
    </ligand>
</feature>
<dbReference type="Proteomes" id="UP000619033">
    <property type="component" value="Unassembled WGS sequence"/>
</dbReference>
<dbReference type="GO" id="GO:0004034">
    <property type="term" value="F:aldose 1-epimerase activity"/>
    <property type="evidence" value="ECO:0007669"/>
    <property type="project" value="UniProtKB-EC"/>
</dbReference>
<evidence type="ECO:0000256" key="6">
    <source>
        <dbReference type="PIRSR" id="PIRSR005096-1"/>
    </source>
</evidence>
<dbReference type="GO" id="GO:0005737">
    <property type="term" value="C:cytoplasm"/>
    <property type="evidence" value="ECO:0007669"/>
    <property type="project" value="TreeGrafter"/>
</dbReference>
<dbReference type="GO" id="GO:0030246">
    <property type="term" value="F:carbohydrate binding"/>
    <property type="evidence" value="ECO:0007669"/>
    <property type="project" value="InterPro"/>
</dbReference>
<gene>
    <name evidence="9" type="ORF">JI744_12885</name>
</gene>
<dbReference type="AlphaFoldDB" id="A0A8J7MV17"/>
<evidence type="ECO:0000256" key="1">
    <source>
        <dbReference type="ARBA" id="ARBA00005028"/>
    </source>
</evidence>
<evidence type="ECO:0000256" key="5">
    <source>
        <dbReference type="PIRNR" id="PIRNR005096"/>
    </source>
</evidence>
<keyword evidence="4 5" id="KW-0119">Carbohydrate metabolism</keyword>
<evidence type="ECO:0000313" key="9">
    <source>
        <dbReference type="EMBL" id="MBL4929003.1"/>
    </source>
</evidence>
<evidence type="ECO:0000256" key="4">
    <source>
        <dbReference type="ARBA" id="ARBA00023277"/>
    </source>
</evidence>
<comment type="catalytic activity">
    <reaction evidence="5">
        <text>alpha-D-glucose = beta-D-glucose</text>
        <dbReference type="Rhea" id="RHEA:10264"/>
        <dbReference type="ChEBI" id="CHEBI:15903"/>
        <dbReference type="ChEBI" id="CHEBI:17925"/>
        <dbReference type="EC" id="5.1.3.3"/>
    </reaction>
</comment>
<organism evidence="9 10">
    <name type="scientific">Fuscibacter oryzae</name>
    <dbReference type="NCBI Taxonomy" id="2803939"/>
    <lineage>
        <taxon>Bacteria</taxon>
        <taxon>Pseudomonadati</taxon>
        <taxon>Pseudomonadota</taxon>
        <taxon>Alphaproteobacteria</taxon>
        <taxon>Rhodobacterales</taxon>
        <taxon>Paracoccaceae</taxon>
        <taxon>Fuscibacter</taxon>
    </lineage>
</organism>
<feature type="binding site" evidence="8">
    <location>
        <begin position="77"/>
        <end position="78"/>
    </location>
    <ligand>
        <name>beta-D-galactose</name>
        <dbReference type="ChEBI" id="CHEBI:27667"/>
    </ligand>
</feature>
<dbReference type="PANTHER" id="PTHR10091">
    <property type="entry name" value="ALDOSE-1-EPIMERASE"/>
    <property type="match status" value="1"/>
</dbReference>
<evidence type="ECO:0000256" key="2">
    <source>
        <dbReference type="ARBA" id="ARBA00006206"/>
    </source>
</evidence>
<comment type="similarity">
    <text evidence="2 5">Belongs to the aldose epimerase family.</text>
</comment>
<reference evidence="9" key="1">
    <citation type="submission" date="2021-01" db="EMBL/GenBank/DDBJ databases">
        <title>Genome seq and assembly of Tabrizicola sp. KVB23.</title>
        <authorList>
            <person name="Chhetri G."/>
        </authorList>
    </citation>
    <scope>NUCLEOTIDE SEQUENCE</scope>
    <source>
        <strain evidence="9">KVB23</strain>
    </source>
</reference>
<feature type="active site" description="Proton acceptor" evidence="6">
    <location>
        <position position="307"/>
    </location>
</feature>
<dbReference type="SUPFAM" id="SSF74650">
    <property type="entry name" value="Galactose mutarotase-like"/>
    <property type="match status" value="1"/>
</dbReference>
<feature type="active site" description="Proton donor" evidence="6">
    <location>
        <position position="174"/>
    </location>
</feature>
<comment type="caution">
    <text evidence="9">The sequence shown here is derived from an EMBL/GenBank/DDBJ whole genome shotgun (WGS) entry which is preliminary data.</text>
</comment>
<proteinExistence type="inferred from homology"/>
<dbReference type="Pfam" id="PF01263">
    <property type="entry name" value="Aldose_epim"/>
    <property type="match status" value="1"/>
</dbReference>
<dbReference type="EC" id="5.1.3.3" evidence="5"/>
<dbReference type="PIRSF" id="PIRSF005096">
    <property type="entry name" value="GALM"/>
    <property type="match status" value="1"/>
</dbReference>
<dbReference type="InterPro" id="IPR014718">
    <property type="entry name" value="GH-type_carb-bd"/>
</dbReference>
<protein>
    <recommendedName>
        <fullName evidence="5">Aldose 1-epimerase</fullName>
        <ecNumber evidence="5">5.1.3.3</ecNumber>
    </recommendedName>
</protein>
<sequence>MNIRTLGEIAGASVEEITLTGPGGLSARILTFGARLATLHVPDSTGQLADIIVGHDRLEDWAACTTFAGATCGRYSNRIGQGRFVLDGRVIDLTRNEGANQLHGGPQGFDRKVWRISAASDHAVTLAHTSPDGDMGYPGQLEVRVTYRFDSEGVFCIVMEAETTAPTVVNMVNHAYFNMAGHGSVMAQHLRIAGAHYTAVDDALIPTGEVISVAGGPFDFRTLRPIGQSLPGPMGFDHNFCLSEPLQSFAGEMLRPAAEAVDPVSGRRIAIWTSNPGVQFYSGGYLDESLPGKGGQPIGQFGGFALETQFFPDSPNKPQFPSARLDPGQRYRHVMALDLAPVTS</sequence>
<comment type="pathway">
    <text evidence="1 5">Carbohydrate metabolism; hexose metabolism.</text>
</comment>
<evidence type="ECO:0000256" key="7">
    <source>
        <dbReference type="PIRSR" id="PIRSR005096-2"/>
    </source>
</evidence>
<evidence type="ECO:0000256" key="8">
    <source>
        <dbReference type="PIRSR" id="PIRSR005096-3"/>
    </source>
</evidence>
<dbReference type="InterPro" id="IPR015443">
    <property type="entry name" value="Aldose_1-epimerase"/>
</dbReference>
<dbReference type="GO" id="GO:0033499">
    <property type="term" value="P:galactose catabolic process via UDP-galactose, Leloir pathway"/>
    <property type="evidence" value="ECO:0007669"/>
    <property type="project" value="TreeGrafter"/>
</dbReference>
<dbReference type="RefSeq" id="WP_202661545.1">
    <property type="nucleotide sequence ID" value="NZ_JAESVP010000006.1"/>
</dbReference>
<dbReference type="InterPro" id="IPR008183">
    <property type="entry name" value="Aldose_1/G6P_1-epimerase"/>
</dbReference>
<dbReference type="InterPro" id="IPR047215">
    <property type="entry name" value="Galactose_mutarotase-like"/>
</dbReference>
<keyword evidence="3 5" id="KW-0413">Isomerase</keyword>